<evidence type="ECO:0000256" key="3">
    <source>
        <dbReference type="ARBA" id="ARBA00022448"/>
    </source>
</evidence>
<dbReference type="InterPro" id="IPR025857">
    <property type="entry name" value="MacB_PCD"/>
</dbReference>
<reference evidence="11" key="1">
    <citation type="journal article" date="2023" name="Front. Microbiol.">
        <title>Genome analysis of Candidatus Aschnera chinzeii, the bacterial endosymbiont of the blood-sucking bat fly Penicillidia jenynsii (Insecta: Diptera: Nycteribiidae).</title>
        <authorList>
            <person name="Koga R."/>
            <person name="Moriyama M."/>
            <person name="Nozaki T."/>
            <person name="Fukatsu T."/>
        </authorList>
    </citation>
    <scope>NUCLEOTIDE SEQUENCE</scope>
    <source>
        <strain evidence="11">Kw-01</strain>
    </source>
</reference>
<feature type="domain" description="MacB-like periplasmic core" evidence="10">
    <location>
        <begin position="29"/>
        <end position="214"/>
    </location>
</feature>
<accession>A0AAT9G4X1</accession>
<evidence type="ECO:0000256" key="8">
    <source>
        <dbReference type="SAM" id="Phobius"/>
    </source>
</evidence>
<dbReference type="AlphaFoldDB" id="A0AAT9G4X1"/>
<dbReference type="GO" id="GO:0044874">
    <property type="term" value="P:lipoprotein localization to outer membrane"/>
    <property type="evidence" value="ECO:0007669"/>
    <property type="project" value="TreeGrafter"/>
</dbReference>
<dbReference type="GO" id="GO:0098797">
    <property type="term" value="C:plasma membrane protein complex"/>
    <property type="evidence" value="ECO:0007669"/>
    <property type="project" value="TreeGrafter"/>
</dbReference>
<evidence type="ECO:0000259" key="10">
    <source>
        <dbReference type="Pfam" id="PF12704"/>
    </source>
</evidence>
<dbReference type="InterPro" id="IPR003838">
    <property type="entry name" value="ABC3_permease_C"/>
</dbReference>
<dbReference type="InterPro" id="IPR011925">
    <property type="entry name" value="LolCE_TM"/>
</dbReference>
<dbReference type="EMBL" id="AP028961">
    <property type="protein sequence ID" value="BET44732.1"/>
    <property type="molecule type" value="Genomic_DNA"/>
</dbReference>
<keyword evidence="3" id="KW-0813">Transport</keyword>
<evidence type="ECO:0000259" key="9">
    <source>
        <dbReference type="Pfam" id="PF02687"/>
    </source>
</evidence>
<dbReference type="Pfam" id="PF02687">
    <property type="entry name" value="FtsX"/>
    <property type="match status" value="1"/>
</dbReference>
<proteinExistence type="inferred from homology"/>
<keyword evidence="7 8" id="KW-0472">Membrane</keyword>
<evidence type="ECO:0000256" key="2">
    <source>
        <dbReference type="ARBA" id="ARBA00005236"/>
    </source>
</evidence>
<dbReference type="NCBIfam" id="TIGR02212">
    <property type="entry name" value="lolCE"/>
    <property type="match status" value="1"/>
</dbReference>
<keyword evidence="11" id="KW-0449">Lipoprotein</keyword>
<feature type="transmembrane region" description="Helical" evidence="8">
    <location>
        <begin position="25"/>
        <end position="51"/>
    </location>
</feature>
<dbReference type="GO" id="GO:0042953">
    <property type="term" value="P:lipoprotein transport"/>
    <property type="evidence" value="ECO:0007669"/>
    <property type="project" value="InterPro"/>
</dbReference>
<keyword evidence="5 8" id="KW-0812">Transmembrane</keyword>
<evidence type="ECO:0000256" key="1">
    <source>
        <dbReference type="ARBA" id="ARBA00004651"/>
    </source>
</evidence>
<name>A0AAT9G4X1_9ENTR</name>
<comment type="similarity">
    <text evidence="2">Belongs to the ABC-4 integral membrane protein family. LolC/E subfamily.</text>
</comment>
<evidence type="ECO:0000256" key="7">
    <source>
        <dbReference type="ARBA" id="ARBA00023136"/>
    </source>
</evidence>
<dbReference type="NCBIfam" id="NF008076">
    <property type="entry name" value="PRK10814.1"/>
    <property type="match status" value="1"/>
</dbReference>
<dbReference type="PANTHER" id="PTHR30489">
    <property type="entry name" value="LIPOPROTEIN-RELEASING SYSTEM TRANSMEMBRANE PROTEIN LOLE"/>
    <property type="match status" value="1"/>
</dbReference>
<dbReference type="Pfam" id="PF12704">
    <property type="entry name" value="MacB_PCD"/>
    <property type="match status" value="1"/>
</dbReference>
<protein>
    <submittedName>
        <fullName evidence="11">Lipoprotein-releasing ABC transporter permease subunit LolC</fullName>
    </submittedName>
</protein>
<feature type="transmembrane region" description="Helical" evidence="8">
    <location>
        <begin position="313"/>
        <end position="340"/>
    </location>
</feature>
<feature type="transmembrane region" description="Helical" evidence="8">
    <location>
        <begin position="271"/>
        <end position="293"/>
    </location>
</feature>
<reference evidence="11" key="2">
    <citation type="submission" date="2023-10" db="EMBL/GenBank/DDBJ databases">
        <authorList>
            <person name="Koga R."/>
            <person name="Fukatsu T."/>
        </authorList>
    </citation>
    <scope>NUCLEOTIDE SEQUENCE</scope>
    <source>
        <strain evidence="11">Kw-01</strain>
    </source>
</reference>
<dbReference type="PANTHER" id="PTHR30489:SF8">
    <property type="entry name" value="LIPOPROTEIN-RELEASING SYSTEM TRANSMEMBRANE PROTEIN LOLC"/>
    <property type="match status" value="1"/>
</dbReference>
<evidence type="ECO:0000313" key="11">
    <source>
        <dbReference type="EMBL" id="BET44732.1"/>
    </source>
</evidence>
<organism evidence="11">
    <name type="scientific">Candidatus Aschnera chinzeii</name>
    <dbReference type="NCBI Taxonomy" id="1485666"/>
    <lineage>
        <taxon>Bacteria</taxon>
        <taxon>Pseudomonadati</taxon>
        <taxon>Pseudomonadota</taxon>
        <taxon>Gammaproteobacteria</taxon>
        <taxon>Enterobacterales</taxon>
        <taxon>Enterobacteriaceae</taxon>
        <taxon>Candidatus Aschnera</taxon>
    </lineage>
</organism>
<feature type="transmembrane region" description="Helical" evidence="8">
    <location>
        <begin position="360"/>
        <end position="384"/>
    </location>
</feature>
<evidence type="ECO:0000256" key="6">
    <source>
        <dbReference type="ARBA" id="ARBA00022989"/>
    </source>
</evidence>
<keyword evidence="6 8" id="KW-1133">Transmembrane helix</keyword>
<evidence type="ECO:0000256" key="5">
    <source>
        <dbReference type="ARBA" id="ARBA00022692"/>
    </source>
</evidence>
<gene>
    <name evidence="11" type="primary">lolC</name>
    <name evidence="11" type="ORF">ACHINZ_4040</name>
</gene>
<sequence>MFQRIVFFISSRYMYSKINDSFCKFLYWLYVIGITLSVMGFIVITSVMSGFEYKLKNNILNYTPHVILTTSKGHLNTNEYPIHSFTYLRDVIDIIPIINSNVILQSKYSLAVANMIGIDKTSKDPLLKYLCNAIDASILTSGDYQIILGSKLADKLKVKQGEQIRLIIPGITQITIIGKIPSQRLFTVVGFFDTNNEFDDNIVLVHQNDAARVLHYPINNITGWRLLLHDPFKVDVLSHQQLPIDMIWKDWRAEKGEFFQAVNMEKNMIRLLLNLIAVVAAFNIIGSVSLLVIEKRKEIAILQTLGLKKKQFFIIFMIHGLFIAVIGTIIGIILGLLVVYNINVIIPMFGFLDKHVELPIFINYANIILISLSSLLISLISTIFPAWKAITMQPIETLRYE</sequence>
<keyword evidence="4" id="KW-1003">Cell membrane</keyword>
<dbReference type="InterPro" id="IPR051447">
    <property type="entry name" value="Lipoprotein-release_system"/>
</dbReference>
<feature type="domain" description="ABC3 transporter permease C-terminal" evidence="9">
    <location>
        <begin position="275"/>
        <end position="394"/>
    </location>
</feature>
<comment type="subcellular location">
    <subcellularLocation>
        <location evidence="1">Cell membrane</location>
        <topology evidence="1">Multi-pass membrane protein</topology>
    </subcellularLocation>
</comment>
<evidence type="ECO:0000256" key="4">
    <source>
        <dbReference type="ARBA" id="ARBA00022475"/>
    </source>
</evidence>